<sequence>MSGFKVEGLEIKKQLKIAKKQPISFSYNPGKGGDDQYFGLDRRKPPKVLGQEAKKEGDGAKFAFGTCTLEGKVLTLTCEKLVPALAKTLKKYLRKQKVPLNVQILDPAGNLVDSDISDDIPDDPEFADEQPAAPATPDEPTTTQQDPEPPVEAKAPTEPEPEAKSGPDPKEVAKKLAAIKGDIQTLPEAAQKKLVPAFEKIVGALKGGKVEVADAAATKLAAAVADAKAKAPPPPPPPPGDDPKPEPEVDEEALRAKLKQAFAALQNDYNAFMVRGDKSLTAKAKQLHDGFGASIDSDLTKAGKIVSTLKKFVEAQLAALPPISPADQAKLAIEAAKGQPAPDSRYEKSKGIETKYPGASAAAATALDGFAAKLGDQEVTPELLAAAKDGIKQAEERLKKAKARLKQAQDMSDGPNKAEAIRLAQMDVDGMNARLQEAKDFDKAARGKKALTEALSYGPLSPNSGQGFSDAAAKALIEGFSRDPGLTQVALESASSGKYPDAVAQGLTKVMDQRDNRFKDDSGTYFAKPEAAEKYAEDLLKMGANVGPEFFARMDDYMASGRQYVANPLGDIRIKSDTAKAQKRSVVLGGALLKDGELDLGSQMAKDAVGDMLFNPYSLHNPMPAMNEHVVKTLDFLGKPENATKANEILDDIPDTGNKTSGNLVRRALGKKKTDAVGKDDAQQAVMASMLKPLDQGPVGSCFATAPARRMRETQPLSAMESYASIAGTGKYKPPFGPEVSAVTNLPKNEDPLMRSWEYSLATSMSRKEGSSRSEAFDKVMDRGMEDLSEELNDILTDQAYEEGTLTGIFTSLKKTFVGLFKTDKLREAISGAFEFTYDPTSKITDSSDGSSSTGRYVLVRKSNGNEIRTKADFVREVADVAITFLKLKSDSDAAQDVRDYVSSDAFIDKVTPGTGKNQYLPWQQSSGGQTGEATRALFGDDLTHQQMSAKATGVVDMGDRTEDVLTNMLDNFIGSPAEMVTIRTVGMHGFNALPNDPSLDKLKGKDKAEIEANVQKHLIEAGDALKDKKMEEGRAQYLFDQQIAAHRKGLSDPALIALLDAGAAAHRPTGDDTTPAQLNKAVEDAVEDYIDEKAKTYPDPAKAGAWFKMKAAADAKSDMMKDLGAPEFVIADTNWGSAEDHTFFVIAPDPTTGEPQLWKKRVPPGTLTPATDDWAKAEWAAIQK</sequence>
<feature type="region of interest" description="Disordered" evidence="2">
    <location>
        <begin position="111"/>
        <end position="170"/>
    </location>
</feature>
<keyword evidence="1" id="KW-0175">Coiled coil</keyword>
<dbReference type="EMBL" id="WIBF01000007">
    <property type="protein sequence ID" value="MQQ09341.1"/>
    <property type="molecule type" value="Genomic_DNA"/>
</dbReference>
<accession>A0A843YEK9</accession>
<feature type="compositionally biased region" description="Pro residues" evidence="2">
    <location>
        <begin position="231"/>
        <end position="240"/>
    </location>
</feature>
<feature type="region of interest" description="Disordered" evidence="2">
    <location>
        <begin position="226"/>
        <end position="251"/>
    </location>
</feature>
<organism evidence="3 4">
    <name type="scientific">Tritonibacter litoralis</name>
    <dbReference type="NCBI Taxonomy" id="2662264"/>
    <lineage>
        <taxon>Bacteria</taxon>
        <taxon>Pseudomonadati</taxon>
        <taxon>Pseudomonadota</taxon>
        <taxon>Alphaproteobacteria</taxon>
        <taxon>Rhodobacterales</taxon>
        <taxon>Paracoccaceae</taxon>
        <taxon>Tritonibacter</taxon>
    </lineage>
</organism>
<gene>
    <name evidence="3" type="ORF">GFB49_12815</name>
</gene>
<evidence type="ECO:0000313" key="3">
    <source>
        <dbReference type="EMBL" id="MQQ09341.1"/>
    </source>
</evidence>
<name>A0A843YEK9_9RHOB</name>
<feature type="compositionally biased region" description="Basic and acidic residues" evidence="2">
    <location>
        <begin position="241"/>
        <end position="251"/>
    </location>
</feature>
<protein>
    <submittedName>
        <fullName evidence="3">Uncharacterized protein</fullName>
    </submittedName>
</protein>
<reference evidence="3 4" key="1">
    <citation type="submission" date="2019-10" db="EMBL/GenBank/DDBJ databases">
        <title>Epibacterium sp. nov., isolated from seawater.</title>
        <authorList>
            <person name="Zhang X."/>
            <person name="Li N."/>
        </authorList>
    </citation>
    <scope>NUCLEOTIDE SEQUENCE [LARGE SCALE GENOMIC DNA]</scope>
    <source>
        <strain evidence="3 4">SM1979</strain>
    </source>
</reference>
<dbReference type="RefSeq" id="WP_153216278.1">
    <property type="nucleotide sequence ID" value="NZ_WIBF01000007.1"/>
</dbReference>
<feature type="compositionally biased region" description="Low complexity" evidence="2">
    <location>
        <begin position="129"/>
        <end position="154"/>
    </location>
</feature>
<dbReference type="Proteomes" id="UP000444174">
    <property type="component" value="Unassembled WGS sequence"/>
</dbReference>
<feature type="compositionally biased region" description="Acidic residues" evidence="2">
    <location>
        <begin position="115"/>
        <end position="128"/>
    </location>
</feature>
<dbReference type="AlphaFoldDB" id="A0A843YEK9"/>
<keyword evidence="4" id="KW-1185">Reference proteome</keyword>
<evidence type="ECO:0000313" key="4">
    <source>
        <dbReference type="Proteomes" id="UP000444174"/>
    </source>
</evidence>
<feature type="compositionally biased region" description="Basic and acidic residues" evidence="2">
    <location>
        <begin position="155"/>
        <end position="170"/>
    </location>
</feature>
<feature type="region of interest" description="Disordered" evidence="2">
    <location>
        <begin position="1150"/>
        <end position="1172"/>
    </location>
</feature>
<comment type="caution">
    <text evidence="3">The sequence shown here is derived from an EMBL/GenBank/DDBJ whole genome shotgun (WGS) entry which is preliminary data.</text>
</comment>
<evidence type="ECO:0000256" key="1">
    <source>
        <dbReference type="SAM" id="Coils"/>
    </source>
</evidence>
<feature type="coiled-coil region" evidence="1">
    <location>
        <begin position="384"/>
        <end position="411"/>
    </location>
</feature>
<evidence type="ECO:0000256" key="2">
    <source>
        <dbReference type="SAM" id="MobiDB-lite"/>
    </source>
</evidence>
<proteinExistence type="predicted"/>